<proteinExistence type="predicted"/>
<evidence type="ECO:0008006" key="5">
    <source>
        <dbReference type="Google" id="ProtNLM"/>
    </source>
</evidence>
<comment type="caution">
    <text evidence="3">The sequence shown here is derived from an EMBL/GenBank/DDBJ whole genome shotgun (WGS) entry which is preliminary data.</text>
</comment>
<keyword evidence="4" id="KW-1185">Reference proteome</keyword>
<dbReference type="Proteomes" id="UP000653730">
    <property type="component" value="Unassembled WGS sequence"/>
</dbReference>
<feature type="signal peptide" evidence="2">
    <location>
        <begin position="1"/>
        <end position="19"/>
    </location>
</feature>
<keyword evidence="2" id="KW-0732">Signal</keyword>
<gene>
    <name evidence="3" type="ORF">IBL28_08870</name>
</gene>
<evidence type="ECO:0000313" key="4">
    <source>
        <dbReference type="Proteomes" id="UP000653730"/>
    </source>
</evidence>
<evidence type="ECO:0000256" key="2">
    <source>
        <dbReference type="SAM" id="SignalP"/>
    </source>
</evidence>
<evidence type="ECO:0000313" key="3">
    <source>
        <dbReference type="EMBL" id="MBC9796076.1"/>
    </source>
</evidence>
<name>A0A926Q3J5_9FLAO</name>
<feature type="region of interest" description="Disordered" evidence="1">
    <location>
        <begin position="19"/>
        <end position="40"/>
    </location>
</feature>
<dbReference type="RefSeq" id="WP_187965225.1">
    <property type="nucleotide sequence ID" value="NZ_JACVDC010000020.1"/>
</dbReference>
<sequence>MMKLVLTLFFAWCFVSVSSGQQSEPTGARAKNKKAWNRENTSVKIYHTSEKEIVTGPKARNRKIWKRKDTTHQIITGKKRADVTGPRFKNRKPWQK</sequence>
<dbReference type="EMBL" id="JACVDC010000020">
    <property type="protein sequence ID" value="MBC9796076.1"/>
    <property type="molecule type" value="Genomic_DNA"/>
</dbReference>
<evidence type="ECO:0000256" key="1">
    <source>
        <dbReference type="SAM" id="MobiDB-lite"/>
    </source>
</evidence>
<accession>A0A926Q3J5</accession>
<protein>
    <recommendedName>
        <fullName evidence="5">Secreted protein</fullName>
    </recommendedName>
</protein>
<dbReference type="AlphaFoldDB" id="A0A926Q3J5"/>
<feature type="region of interest" description="Disordered" evidence="1">
    <location>
        <begin position="69"/>
        <end position="96"/>
    </location>
</feature>
<reference evidence="3 4" key="1">
    <citation type="submission" date="2020-09" db="EMBL/GenBank/DDBJ databases">
        <title>Sinomicrobium weinanense sp. nov., a halophilic bacteria isolated from saline-alkali soil.</title>
        <authorList>
            <person name="Wu P."/>
            <person name="Ren H."/>
            <person name="Mei Y."/>
            <person name="Liang Y."/>
            <person name="Chen Z."/>
        </authorList>
    </citation>
    <scope>NUCLEOTIDE SEQUENCE [LARGE SCALE GENOMIC DNA]</scope>
    <source>
        <strain evidence="3 4">FJxs</strain>
    </source>
</reference>
<organism evidence="3 4">
    <name type="scientific">Sinomicrobium weinanense</name>
    <dbReference type="NCBI Taxonomy" id="2842200"/>
    <lineage>
        <taxon>Bacteria</taxon>
        <taxon>Pseudomonadati</taxon>
        <taxon>Bacteroidota</taxon>
        <taxon>Flavobacteriia</taxon>
        <taxon>Flavobacteriales</taxon>
        <taxon>Flavobacteriaceae</taxon>
        <taxon>Sinomicrobium</taxon>
    </lineage>
</organism>
<feature type="chain" id="PRO_5036951084" description="Secreted protein" evidence="2">
    <location>
        <begin position="20"/>
        <end position="96"/>
    </location>
</feature>